<dbReference type="Gene3D" id="3.40.50.300">
    <property type="entry name" value="P-loop containing nucleotide triphosphate hydrolases"/>
    <property type="match status" value="1"/>
</dbReference>
<dbReference type="GO" id="GO:0016887">
    <property type="term" value="F:ATP hydrolysis activity"/>
    <property type="evidence" value="ECO:0007669"/>
    <property type="project" value="InterPro"/>
</dbReference>
<name>A0A1I2JIQ0_9ACTN</name>
<dbReference type="OrthoDB" id="580980at2"/>
<feature type="domain" description="Rad50/SbcC-type AAA" evidence="6">
    <location>
        <begin position="20"/>
        <end position="279"/>
    </location>
</feature>
<dbReference type="PANTHER" id="PTHR32114:SF2">
    <property type="entry name" value="ABC TRANSPORTER ABCH.3"/>
    <property type="match status" value="1"/>
</dbReference>
<evidence type="ECO:0000313" key="8">
    <source>
        <dbReference type="Proteomes" id="UP000199323"/>
    </source>
</evidence>
<dbReference type="GO" id="GO:0006302">
    <property type="term" value="P:double-strand break repair"/>
    <property type="evidence" value="ECO:0007669"/>
    <property type="project" value="InterPro"/>
</dbReference>
<reference evidence="7 8" key="1">
    <citation type="submission" date="2016-10" db="EMBL/GenBank/DDBJ databases">
        <authorList>
            <person name="de Groot N.N."/>
        </authorList>
    </citation>
    <scope>NUCLEOTIDE SEQUENCE [LARGE SCALE GENOMIC DNA]</scope>
    <source>
        <strain evidence="7 8">CGMCC 4.3510</strain>
    </source>
</reference>
<evidence type="ECO:0000256" key="2">
    <source>
        <dbReference type="ARBA" id="ARBA00011322"/>
    </source>
</evidence>
<evidence type="ECO:0000259" key="6">
    <source>
        <dbReference type="Pfam" id="PF13476"/>
    </source>
</evidence>
<proteinExistence type="inferred from homology"/>
<dbReference type="STRING" id="380248.SAMN05216251_11835"/>
<evidence type="ECO:0000256" key="4">
    <source>
        <dbReference type="SAM" id="Coils"/>
    </source>
</evidence>
<comment type="subunit">
    <text evidence="2">Heterodimer of SbcC and SbcD.</text>
</comment>
<sequence>MTLQFRLRAVSLHTIEGSVSYDFESDLTVLEGPTGVGKTTLLELIKYGFAAGEPRLASVATEAVNDIAVDIVIGGNQYLITRSLDTAKSKNIRIVDKRTGERLPDLSVDGESSLNSFLLAKLGLPDDIKAPAQKGKSSKPGSRVTFGDIFKFVYIPQYAINRDIADSREGYYDPKRKAVFELLFKLTDPEILGMQSRVNVLNGEIDDADSHLNTILDFLRDSNTSSREDVEQSLRDAAAEQESARGELNSLREELDPVIDRQTQTYRDLLTDAERSLAEARATAQDLTRERDEIVLEEKRVRADCARLERMRDAGARLANIEFSVCPRCMQSLSNRPVEKDRCRLCLQLDPVSPERAADSYELQQLEMQLIEMNTQREATGQQLEEARRAIIDRQSLVQHLTETLETRTSQRVTPRLQAFSDASDRMATARTRLENFEAALQQWDRVEDIAAKVRGLRSEQERLKTNIATRKAALVVHKNSVFARIEEEFRRTVENLNIATVESVGFDRENYLPVINGKVFTKTLMSGGGSMTATQIAYWTSLMTVARQTDSRYPSMLIIDGPRLALNTATETCAAIYKRLFKGVSEDPGTVQFLVSDNELPDDYEGEFARIKFDYQHPTVATIRHPGEGQVDVIASADE</sequence>
<dbReference type="Proteomes" id="UP000199323">
    <property type="component" value="Unassembled WGS sequence"/>
</dbReference>
<feature type="coiled-coil region" evidence="4">
    <location>
        <begin position="427"/>
        <end position="467"/>
    </location>
</feature>
<keyword evidence="8" id="KW-1185">Reference proteome</keyword>
<keyword evidence="4" id="KW-0175">Coiled coil</keyword>
<evidence type="ECO:0000256" key="3">
    <source>
        <dbReference type="ARBA" id="ARBA00013368"/>
    </source>
</evidence>
<dbReference type="PANTHER" id="PTHR32114">
    <property type="entry name" value="ABC TRANSPORTER ABCH.3"/>
    <property type="match status" value="1"/>
</dbReference>
<organism evidence="7 8">
    <name type="scientific">Actinacidiphila alni</name>
    <dbReference type="NCBI Taxonomy" id="380248"/>
    <lineage>
        <taxon>Bacteria</taxon>
        <taxon>Bacillati</taxon>
        <taxon>Actinomycetota</taxon>
        <taxon>Actinomycetes</taxon>
        <taxon>Kitasatosporales</taxon>
        <taxon>Streptomycetaceae</taxon>
        <taxon>Actinacidiphila</taxon>
    </lineage>
</organism>
<accession>A0A1I2JIQ0</accession>
<feature type="coiled-coil region" evidence="4">
    <location>
        <begin position="363"/>
        <end position="390"/>
    </location>
</feature>
<evidence type="ECO:0000256" key="5">
    <source>
        <dbReference type="SAM" id="MobiDB-lite"/>
    </source>
</evidence>
<feature type="region of interest" description="Disordered" evidence="5">
    <location>
        <begin position="227"/>
        <end position="247"/>
    </location>
</feature>
<dbReference type="AlphaFoldDB" id="A0A1I2JIQ0"/>
<dbReference type="EMBL" id="FONG01000018">
    <property type="protein sequence ID" value="SFF54129.1"/>
    <property type="molecule type" value="Genomic_DNA"/>
</dbReference>
<dbReference type="Pfam" id="PF13476">
    <property type="entry name" value="AAA_23"/>
    <property type="match status" value="1"/>
</dbReference>
<dbReference type="InterPro" id="IPR027417">
    <property type="entry name" value="P-loop_NTPase"/>
</dbReference>
<dbReference type="SUPFAM" id="SSF52540">
    <property type="entry name" value="P-loop containing nucleoside triphosphate hydrolases"/>
    <property type="match status" value="1"/>
</dbReference>
<dbReference type="InterPro" id="IPR038729">
    <property type="entry name" value="Rad50/SbcC_AAA"/>
</dbReference>
<gene>
    <name evidence="7" type="ORF">SAMN05216251_11835</name>
</gene>
<comment type="similarity">
    <text evidence="1">Belongs to the SMC family. SbcC subfamily.</text>
</comment>
<protein>
    <recommendedName>
        <fullName evidence="3">Nuclease SbcCD subunit C</fullName>
    </recommendedName>
</protein>
<evidence type="ECO:0000313" key="7">
    <source>
        <dbReference type="EMBL" id="SFF54129.1"/>
    </source>
</evidence>
<evidence type="ECO:0000256" key="1">
    <source>
        <dbReference type="ARBA" id="ARBA00006930"/>
    </source>
</evidence>